<dbReference type="EMBL" id="JPEN01000068">
    <property type="protein sequence ID" value="KGM37035.1"/>
    <property type="molecule type" value="Genomic_DNA"/>
</dbReference>
<feature type="compositionally biased region" description="Polar residues" evidence="1">
    <location>
        <begin position="95"/>
        <end position="104"/>
    </location>
</feature>
<gene>
    <name evidence="3" type="ORF">SSIN_1177</name>
</gene>
<organism evidence="3 4">
    <name type="scientific">Streptococcus sinensis</name>
    <dbReference type="NCBI Taxonomy" id="176090"/>
    <lineage>
        <taxon>Bacteria</taxon>
        <taxon>Bacillati</taxon>
        <taxon>Bacillota</taxon>
        <taxon>Bacilli</taxon>
        <taxon>Lactobacillales</taxon>
        <taxon>Streptococcaceae</taxon>
        <taxon>Streptococcus</taxon>
    </lineage>
</organism>
<reference evidence="3 4" key="1">
    <citation type="submission" date="2014-06" db="EMBL/GenBank/DDBJ databases">
        <authorList>
            <person name="Teng J.L."/>
            <person name="Huang Y."/>
            <person name="Tse H."/>
            <person name="Lau S.K."/>
            <person name="Woo P.C."/>
        </authorList>
    </citation>
    <scope>NUCLEOTIDE SEQUENCE [LARGE SCALE GENOMIC DNA]</scope>
    <source>
        <strain evidence="3 4">HKU4</strain>
    </source>
</reference>
<dbReference type="STRING" id="176090.SSIN_1177"/>
<feature type="region of interest" description="Disordered" evidence="1">
    <location>
        <begin position="28"/>
        <end position="156"/>
    </location>
</feature>
<feature type="compositionally biased region" description="Low complexity" evidence="1">
    <location>
        <begin position="36"/>
        <end position="94"/>
    </location>
</feature>
<feature type="chain" id="PRO_5001960714" description="Gram-positive cocci surface proteins LPxTG domain-containing protein" evidence="2">
    <location>
        <begin position="26"/>
        <end position="242"/>
    </location>
</feature>
<evidence type="ECO:0000313" key="4">
    <source>
        <dbReference type="Proteomes" id="UP000030019"/>
    </source>
</evidence>
<evidence type="ECO:0000256" key="2">
    <source>
        <dbReference type="SAM" id="SignalP"/>
    </source>
</evidence>
<evidence type="ECO:0000256" key="1">
    <source>
        <dbReference type="SAM" id="MobiDB-lite"/>
    </source>
</evidence>
<comment type="caution">
    <text evidence="3">The sequence shown here is derived from an EMBL/GenBank/DDBJ whole genome shotgun (WGS) entry which is preliminary data.</text>
</comment>
<name>A0A0A0DG33_9STRE</name>
<keyword evidence="2" id="KW-0732">Signal</keyword>
<dbReference type="AlphaFoldDB" id="A0A0A0DG33"/>
<feature type="signal peptide" evidence="2">
    <location>
        <begin position="1"/>
        <end position="25"/>
    </location>
</feature>
<evidence type="ECO:0008006" key="5">
    <source>
        <dbReference type="Google" id="ProtNLM"/>
    </source>
</evidence>
<keyword evidence="4" id="KW-1185">Reference proteome</keyword>
<protein>
    <recommendedName>
        <fullName evidence="5">Gram-positive cocci surface proteins LPxTG domain-containing protein</fullName>
    </recommendedName>
</protein>
<dbReference type="Proteomes" id="UP000030019">
    <property type="component" value="Unassembled WGS sequence"/>
</dbReference>
<feature type="compositionally biased region" description="Low complexity" evidence="1">
    <location>
        <begin position="105"/>
        <end position="126"/>
    </location>
</feature>
<sequence length="242" mass="24343">MTKKQLLTLLTVSALALSKAGFISADEVAPVDPSAPSTEVVVPPTDSTPPATDTGSSDTGTTQPTVPVDPSTPSTPTEPSTPTDPSTSDPVVPTNPSTPGTSTEPSDNNGNNGNPTTPGTTDPSTNGNGGATPTSPSEEPKNPAPMPEPNRTFDPFETNGGQTVVGTQNSQVVVQQADGSTNLVSAESIGGKTNADGTVTLTSASGEMKNLPETGEEAFISSLLSLIGLSLLAVGTKLKKLF</sequence>
<dbReference type="PATRIC" id="fig|176090.4.peg.1142"/>
<evidence type="ECO:0000313" key="3">
    <source>
        <dbReference type="EMBL" id="KGM37035.1"/>
    </source>
</evidence>
<proteinExistence type="predicted"/>
<accession>A0A0A0DG33</accession>